<accession>A0ABP5SIA9</accession>
<reference evidence="2" key="1">
    <citation type="journal article" date="2019" name="Int. J. Syst. Evol. Microbiol.">
        <title>The Global Catalogue of Microorganisms (GCM) 10K type strain sequencing project: providing services to taxonomists for standard genome sequencing and annotation.</title>
        <authorList>
            <consortium name="The Broad Institute Genomics Platform"/>
            <consortium name="The Broad Institute Genome Sequencing Center for Infectious Disease"/>
            <person name="Wu L."/>
            <person name="Ma J."/>
        </authorList>
    </citation>
    <scope>NUCLEOTIDE SEQUENCE [LARGE SCALE GENOMIC DNA]</scope>
    <source>
        <strain evidence="2">JCM 6238</strain>
    </source>
</reference>
<keyword evidence="2" id="KW-1185">Reference proteome</keyword>
<sequence>MSRREHTTREVKPLPERRFPLGAWFENRAKTVVGAFWFPDAQEIRELRGRAVATIATTSAETDPEIAVSWLESCPYSEGKKTGLARQLKRLHRNLVEYRACEG</sequence>
<name>A0ABP5SIA9_9ACTN</name>
<gene>
    <name evidence="1" type="ORF">GCM10010403_24510</name>
</gene>
<evidence type="ECO:0000313" key="1">
    <source>
        <dbReference type="EMBL" id="GAA2331898.1"/>
    </source>
</evidence>
<organism evidence="1 2">
    <name type="scientific">Glycomyces rutgersensis</name>
    <dbReference type="NCBI Taxonomy" id="58115"/>
    <lineage>
        <taxon>Bacteria</taxon>
        <taxon>Bacillati</taxon>
        <taxon>Actinomycetota</taxon>
        <taxon>Actinomycetes</taxon>
        <taxon>Glycomycetales</taxon>
        <taxon>Glycomycetaceae</taxon>
        <taxon>Glycomyces</taxon>
    </lineage>
</organism>
<protein>
    <submittedName>
        <fullName evidence="1">Uncharacterized protein</fullName>
    </submittedName>
</protein>
<dbReference type="Proteomes" id="UP001501584">
    <property type="component" value="Unassembled WGS sequence"/>
</dbReference>
<proteinExistence type="predicted"/>
<comment type="caution">
    <text evidence="1">The sequence shown here is derived from an EMBL/GenBank/DDBJ whole genome shotgun (WGS) entry which is preliminary data.</text>
</comment>
<dbReference type="EMBL" id="BAAASX010000004">
    <property type="protein sequence ID" value="GAA2331898.1"/>
    <property type="molecule type" value="Genomic_DNA"/>
</dbReference>
<evidence type="ECO:0000313" key="2">
    <source>
        <dbReference type="Proteomes" id="UP001501584"/>
    </source>
</evidence>